<dbReference type="InterPro" id="IPR001296">
    <property type="entry name" value="Glyco_trans_1"/>
</dbReference>
<keyword evidence="6" id="KW-1185">Reference proteome</keyword>
<dbReference type="SUPFAM" id="SSF53756">
    <property type="entry name" value="UDP-Glycosyltransferase/glycogen phosphorylase"/>
    <property type="match status" value="1"/>
</dbReference>
<gene>
    <name evidence="5" type="ORF">DFE_2538</name>
</gene>
<evidence type="ECO:0000313" key="6">
    <source>
        <dbReference type="Proteomes" id="UP000269883"/>
    </source>
</evidence>
<accession>A0A2Z6B1A7</accession>
<dbReference type="RefSeq" id="WP_126380086.1">
    <property type="nucleotide sequence ID" value="NZ_AP017378.1"/>
</dbReference>
<evidence type="ECO:0000256" key="1">
    <source>
        <dbReference type="ARBA" id="ARBA00022676"/>
    </source>
</evidence>
<dbReference type="Pfam" id="PF00534">
    <property type="entry name" value="Glycos_transf_1"/>
    <property type="match status" value="1"/>
</dbReference>
<dbReference type="Gene3D" id="3.40.50.2000">
    <property type="entry name" value="Glycogen Phosphorylase B"/>
    <property type="match status" value="2"/>
</dbReference>
<proteinExistence type="predicted"/>
<protein>
    <recommendedName>
        <fullName evidence="7">Glycosyl transferase group 1</fullName>
    </recommendedName>
</protein>
<dbReference type="PANTHER" id="PTHR12526">
    <property type="entry name" value="GLYCOSYLTRANSFERASE"/>
    <property type="match status" value="1"/>
</dbReference>
<evidence type="ECO:0000313" key="5">
    <source>
        <dbReference type="EMBL" id="BBD09264.1"/>
    </source>
</evidence>
<reference evidence="5 6" key="1">
    <citation type="journal article" date="2018" name="Sci. Adv.">
        <title>Multi-heme cytochromes provide a pathway for survival in energy-limited environments.</title>
        <authorList>
            <person name="Deng X."/>
            <person name="Dohmae N."/>
            <person name="Nealson K.H."/>
            <person name="Hashimoto K."/>
            <person name="Okamoto A."/>
        </authorList>
    </citation>
    <scope>NUCLEOTIDE SEQUENCE [LARGE SCALE GENOMIC DNA]</scope>
    <source>
        <strain evidence="5 6">IS5</strain>
    </source>
</reference>
<feature type="domain" description="Glycosyltransferase subfamily 4-like N-terminal" evidence="4">
    <location>
        <begin position="14"/>
        <end position="222"/>
    </location>
</feature>
<dbReference type="EMBL" id="AP017378">
    <property type="protein sequence ID" value="BBD09264.1"/>
    <property type="molecule type" value="Genomic_DNA"/>
</dbReference>
<evidence type="ECO:0008006" key="7">
    <source>
        <dbReference type="Google" id="ProtNLM"/>
    </source>
</evidence>
<dbReference type="Proteomes" id="UP000269883">
    <property type="component" value="Chromosome"/>
</dbReference>
<dbReference type="KEGG" id="dfl:DFE_2538"/>
<evidence type="ECO:0000256" key="2">
    <source>
        <dbReference type="ARBA" id="ARBA00022679"/>
    </source>
</evidence>
<dbReference type="OrthoDB" id="267270at2"/>
<dbReference type="PANTHER" id="PTHR12526:SF510">
    <property type="entry name" value="D-INOSITOL 3-PHOSPHATE GLYCOSYLTRANSFERASE"/>
    <property type="match status" value="1"/>
</dbReference>
<keyword evidence="2" id="KW-0808">Transferase</keyword>
<dbReference type="AlphaFoldDB" id="A0A2Z6B1A7"/>
<organism evidence="5 6">
    <name type="scientific">Desulfovibrio ferrophilus</name>
    <dbReference type="NCBI Taxonomy" id="241368"/>
    <lineage>
        <taxon>Bacteria</taxon>
        <taxon>Pseudomonadati</taxon>
        <taxon>Thermodesulfobacteriota</taxon>
        <taxon>Desulfovibrionia</taxon>
        <taxon>Desulfovibrionales</taxon>
        <taxon>Desulfovibrionaceae</taxon>
        <taxon>Desulfovibrio</taxon>
    </lineage>
</organism>
<feature type="domain" description="Glycosyl transferase family 1" evidence="3">
    <location>
        <begin position="234"/>
        <end position="394"/>
    </location>
</feature>
<name>A0A2Z6B1A7_9BACT</name>
<dbReference type="GO" id="GO:0016757">
    <property type="term" value="F:glycosyltransferase activity"/>
    <property type="evidence" value="ECO:0007669"/>
    <property type="project" value="UniProtKB-KW"/>
</dbReference>
<sequence>MRLVVANYRYFVSGGPERYMFNVMDALAARGHECVPFSIRYDRNRPSLWADYFVPPLSGSGEVYFRDHGLRPGAVLRTVSRLFYSPEVRRAASRLAKDSGAQAAYVLHYLRKLSPSLLAGFKDQGLPVVVRVSDFGMLCPQAHCLRGGTPCTLCAMGRLGPSVRHRCVQGSLGASALNALATWWHRKRGFFDLVDRFVTTTAFMRSMMLEAGFPAEKVVHIPTFVDTAAFSPGQRRDEPGRAIFVGRLDPLKGVDVLLEAMGLLGDSAPLLDVVGTGDEAYVAALKQRARALGLESRVRFLGRVEPERIPDLLREALFSVVPSRWFENLPNAVLESHASATPVIASDMGSLPECVTHGETGLLVPPGDASALAEALRTLAAAPDRAREMGRRCREYALEAYGPDAHLNALGTLFNEAM</sequence>
<dbReference type="InterPro" id="IPR028098">
    <property type="entry name" value="Glyco_trans_4-like_N"/>
</dbReference>
<evidence type="ECO:0000259" key="3">
    <source>
        <dbReference type="Pfam" id="PF00534"/>
    </source>
</evidence>
<evidence type="ECO:0000259" key="4">
    <source>
        <dbReference type="Pfam" id="PF13579"/>
    </source>
</evidence>
<dbReference type="Pfam" id="PF13579">
    <property type="entry name" value="Glyco_trans_4_4"/>
    <property type="match status" value="1"/>
</dbReference>
<dbReference type="CDD" id="cd03801">
    <property type="entry name" value="GT4_PimA-like"/>
    <property type="match status" value="1"/>
</dbReference>
<keyword evidence="1" id="KW-0328">Glycosyltransferase</keyword>